<dbReference type="InterPro" id="IPR051531">
    <property type="entry name" value="N-acetyltransferase"/>
</dbReference>
<evidence type="ECO:0000313" key="2">
    <source>
        <dbReference type="EMBL" id="QXT39535.1"/>
    </source>
</evidence>
<protein>
    <submittedName>
        <fullName evidence="2">GNAT family N-acetyltransferase</fullName>
    </submittedName>
</protein>
<dbReference type="AlphaFoldDB" id="A0A8F6YCN5"/>
<dbReference type="GO" id="GO:0016747">
    <property type="term" value="F:acyltransferase activity, transferring groups other than amino-acyl groups"/>
    <property type="evidence" value="ECO:0007669"/>
    <property type="project" value="InterPro"/>
</dbReference>
<proteinExistence type="predicted"/>
<feature type="domain" description="N-acetyltransferase" evidence="1">
    <location>
        <begin position="10"/>
        <end position="163"/>
    </location>
</feature>
<dbReference type="RefSeq" id="WP_219002258.1">
    <property type="nucleotide sequence ID" value="NZ_CP079194.1"/>
</dbReference>
<keyword evidence="3" id="KW-1185">Reference proteome</keyword>
<gene>
    <name evidence="2" type="ORF">KYE46_16695</name>
</gene>
<reference evidence="2 3" key="1">
    <citation type="submission" date="2021-07" db="EMBL/GenBank/DDBJ databases">
        <title>A novel Jannaschia species isolated from marine dinoflagellate Ceratoperidinium margalefii.</title>
        <authorList>
            <person name="Jiang Y."/>
            <person name="Li Z."/>
        </authorList>
    </citation>
    <scope>NUCLEOTIDE SEQUENCE [LARGE SCALE GENOMIC DNA]</scope>
    <source>
        <strain evidence="2 3">J12C1-MA-4</strain>
    </source>
</reference>
<evidence type="ECO:0000259" key="1">
    <source>
        <dbReference type="PROSITE" id="PS51186"/>
    </source>
</evidence>
<sequence>MIPVLQTERLTLRGPEPGDWPGFRDYFASERAAYTGGQKDEKQAWTIFAAEFGHWTIRGFGMWTVEHEGAPVGIVGCWYPAGWPEKEIGWMLWENAEGRGIAYEAAQAVRAHCYGPFGWTSAVSYIHRDNARSIALAERLGCRLDAAATHPNPDALVYRHPSPQEAAA</sequence>
<accession>A0A8F6YCN5</accession>
<dbReference type="Proteomes" id="UP000825009">
    <property type="component" value="Chromosome"/>
</dbReference>
<dbReference type="PANTHER" id="PTHR43792">
    <property type="entry name" value="GNAT FAMILY, PUTATIVE (AFU_ORTHOLOGUE AFUA_3G00765)-RELATED-RELATED"/>
    <property type="match status" value="1"/>
</dbReference>
<dbReference type="PANTHER" id="PTHR43792:SF1">
    <property type="entry name" value="N-ACETYLTRANSFERASE DOMAIN-CONTAINING PROTEIN"/>
    <property type="match status" value="1"/>
</dbReference>
<dbReference type="InterPro" id="IPR000182">
    <property type="entry name" value="GNAT_dom"/>
</dbReference>
<dbReference type="EMBL" id="CP079194">
    <property type="protein sequence ID" value="QXT39535.1"/>
    <property type="molecule type" value="Genomic_DNA"/>
</dbReference>
<name>A0A8F6YCN5_9RHOB</name>
<dbReference type="Pfam" id="PF13302">
    <property type="entry name" value="Acetyltransf_3"/>
    <property type="match status" value="1"/>
</dbReference>
<dbReference type="PROSITE" id="PS51186">
    <property type="entry name" value="GNAT"/>
    <property type="match status" value="1"/>
</dbReference>
<dbReference type="KEGG" id="gce:KYE46_16695"/>
<evidence type="ECO:0000313" key="3">
    <source>
        <dbReference type="Proteomes" id="UP000825009"/>
    </source>
</evidence>
<organism evidence="2 3">
    <name type="scientific">Gymnodinialimonas ceratoperidinii</name>
    <dbReference type="NCBI Taxonomy" id="2856823"/>
    <lineage>
        <taxon>Bacteria</taxon>
        <taxon>Pseudomonadati</taxon>
        <taxon>Pseudomonadota</taxon>
        <taxon>Alphaproteobacteria</taxon>
        <taxon>Rhodobacterales</taxon>
        <taxon>Paracoccaceae</taxon>
        <taxon>Gymnodinialimonas</taxon>
    </lineage>
</organism>